<organism evidence="1 2">
    <name type="scientific">Candidatus Dojkabacteria bacterium</name>
    <dbReference type="NCBI Taxonomy" id="2099670"/>
    <lineage>
        <taxon>Bacteria</taxon>
        <taxon>Candidatus Dojkabacteria</taxon>
    </lineage>
</organism>
<dbReference type="Proteomes" id="UP000782843">
    <property type="component" value="Unassembled WGS sequence"/>
</dbReference>
<dbReference type="EMBL" id="JAGQLG010000111">
    <property type="protein sequence ID" value="MCA9382338.1"/>
    <property type="molecule type" value="Genomic_DNA"/>
</dbReference>
<comment type="caution">
    <text evidence="1">The sequence shown here is derived from an EMBL/GenBank/DDBJ whole genome shotgun (WGS) entry which is preliminary data.</text>
</comment>
<evidence type="ECO:0000313" key="2">
    <source>
        <dbReference type="Proteomes" id="UP000782843"/>
    </source>
</evidence>
<accession>A0A955L3T8</accession>
<proteinExistence type="predicted"/>
<dbReference type="AlphaFoldDB" id="A0A955L3T8"/>
<gene>
    <name evidence="1" type="ORF">KC660_02940</name>
</gene>
<sequence length="288" mass="32304">MEPLTNTPEGIVFASNVGKRANELYQLVVSENTSPSYNYVHDGVRFVGYFRSKKNQRLNDFEFRLDSKDQVIGVSNGALNLDLNLSRITQMYDEADILDITAEAKDSWLRCRIAPNGNIDIVESQNNRHMSEFLRVTNKYWSDSASGMTDIPLAQVEVTSGIGFFVVNDDVAVEYLVNEDRPKFDIKGLVDFILASERINEFTLPTTNIKLTDTKIGNTGDPNQARVEIDGENYGLLRLQSESLAGEPTGWRYALISPNGQVEIVDTDLRPIAEVVEDLQTKNAQDSR</sequence>
<evidence type="ECO:0000313" key="1">
    <source>
        <dbReference type="EMBL" id="MCA9382338.1"/>
    </source>
</evidence>
<protein>
    <submittedName>
        <fullName evidence="1">Uncharacterized protein</fullName>
    </submittedName>
</protein>
<reference evidence="1" key="1">
    <citation type="submission" date="2020-04" db="EMBL/GenBank/DDBJ databases">
        <authorList>
            <person name="Zhang T."/>
        </authorList>
    </citation>
    <scope>NUCLEOTIDE SEQUENCE</scope>
    <source>
        <strain evidence="1">HKST-UBA10</strain>
    </source>
</reference>
<reference evidence="1" key="2">
    <citation type="journal article" date="2021" name="Microbiome">
        <title>Successional dynamics and alternative stable states in a saline activated sludge microbial community over 9 years.</title>
        <authorList>
            <person name="Wang Y."/>
            <person name="Ye J."/>
            <person name="Ju F."/>
            <person name="Liu L."/>
            <person name="Boyd J.A."/>
            <person name="Deng Y."/>
            <person name="Parks D.H."/>
            <person name="Jiang X."/>
            <person name="Yin X."/>
            <person name="Woodcroft B.J."/>
            <person name="Tyson G.W."/>
            <person name="Hugenholtz P."/>
            <person name="Polz M.F."/>
            <person name="Zhang T."/>
        </authorList>
    </citation>
    <scope>NUCLEOTIDE SEQUENCE</scope>
    <source>
        <strain evidence="1">HKST-UBA10</strain>
    </source>
</reference>
<name>A0A955L3T8_9BACT</name>